<dbReference type="GO" id="GO:0003735">
    <property type="term" value="F:structural constituent of ribosome"/>
    <property type="evidence" value="ECO:0007669"/>
    <property type="project" value="InterPro"/>
</dbReference>
<feature type="domain" description="Large ribosomal subunit protein mL46 N-terminal" evidence="10">
    <location>
        <begin position="45"/>
        <end position="154"/>
    </location>
</feature>
<dbReference type="STRING" id="6573.A0A210Q0T0"/>
<dbReference type="AlphaFoldDB" id="A0A210Q0T0"/>
<comment type="similarity">
    <text evidence="2">Belongs to the mitochondrion-specific ribosomal protein mL46 family.</text>
</comment>
<dbReference type="InterPro" id="IPR021757">
    <property type="entry name" value="Ribosomal_mL46_N"/>
</dbReference>
<dbReference type="Pfam" id="PF00293">
    <property type="entry name" value="NUDIX"/>
    <property type="match status" value="1"/>
</dbReference>
<evidence type="ECO:0000256" key="7">
    <source>
        <dbReference type="ARBA" id="ARBA00035190"/>
    </source>
</evidence>
<dbReference type="InterPro" id="IPR015797">
    <property type="entry name" value="NUDIX_hydrolase-like_dom_sf"/>
</dbReference>
<name>A0A210Q0T0_MIZYE</name>
<dbReference type="EMBL" id="NEDP02005296">
    <property type="protein sequence ID" value="OWF42332.1"/>
    <property type="molecule type" value="Genomic_DNA"/>
</dbReference>
<keyword evidence="4 11" id="KW-0689">Ribosomal protein</keyword>
<dbReference type="PANTHER" id="PTHR13124:SF12">
    <property type="entry name" value="LARGE RIBOSOMAL SUBUNIT PROTEIN ML46"/>
    <property type="match status" value="1"/>
</dbReference>
<evidence type="ECO:0000256" key="8">
    <source>
        <dbReference type="ARBA" id="ARBA00035534"/>
    </source>
</evidence>
<dbReference type="PANTHER" id="PTHR13124">
    <property type="entry name" value="39S RIBOSOMAL PROTEIN L46, MITOCHONDRIAL PRECURSOR-RELATED"/>
    <property type="match status" value="1"/>
</dbReference>
<evidence type="ECO:0000313" key="11">
    <source>
        <dbReference type="EMBL" id="OWF42332.1"/>
    </source>
</evidence>
<evidence type="ECO:0000313" key="12">
    <source>
        <dbReference type="Proteomes" id="UP000242188"/>
    </source>
</evidence>
<dbReference type="SUPFAM" id="SSF55811">
    <property type="entry name" value="Nudix"/>
    <property type="match status" value="1"/>
</dbReference>
<comment type="caution">
    <text evidence="11">The sequence shown here is derived from an EMBL/GenBank/DDBJ whole genome shotgun (WGS) entry which is preliminary data.</text>
</comment>
<dbReference type="InterPro" id="IPR033650">
    <property type="entry name" value="Ribosomal_mL46_NUDIX"/>
</dbReference>
<proteinExistence type="inferred from homology"/>
<dbReference type="GO" id="GO:0005743">
    <property type="term" value="C:mitochondrial inner membrane"/>
    <property type="evidence" value="ECO:0007669"/>
    <property type="project" value="UniProtKB-ARBA"/>
</dbReference>
<gene>
    <name evidence="11" type="ORF">KP79_PYT11947</name>
</gene>
<keyword evidence="3" id="KW-0809">Transit peptide</keyword>
<evidence type="ECO:0000256" key="3">
    <source>
        <dbReference type="ARBA" id="ARBA00022946"/>
    </source>
</evidence>
<keyword evidence="12" id="KW-1185">Reference proteome</keyword>
<protein>
    <recommendedName>
        <fullName evidence="7">Large ribosomal subunit protein mL46</fullName>
    </recommendedName>
    <alternativeName>
        <fullName evidence="8">39S ribosomal protein L46, mitochondrial</fullName>
    </alternativeName>
</protein>
<keyword evidence="6" id="KW-0687">Ribonucleoprotein</keyword>
<evidence type="ECO:0000259" key="10">
    <source>
        <dbReference type="Pfam" id="PF11788"/>
    </source>
</evidence>
<evidence type="ECO:0000256" key="5">
    <source>
        <dbReference type="ARBA" id="ARBA00023128"/>
    </source>
</evidence>
<accession>A0A210Q0T0</accession>
<keyword evidence="5" id="KW-0496">Mitochondrion</keyword>
<feature type="domain" description="Nudix hydrolase" evidence="9">
    <location>
        <begin position="169"/>
        <end position="281"/>
    </location>
</feature>
<sequence>MATIVRSSLNIFPRFAQRLTAFRAYQRTSLATAVATESRPIDEKWTLASAVCLERYPKIVQQKTPLEDRISINLQKIELEQSVLCDHELKHLEDMAKKKQIEAESGSSEPLKGGEVSAGLPEETKLTAADLEDSWEKDALEFVLEGGSRETAADKENDLQSLNRKLDKKLFLVVKQRIGDYEHWMLPQGDHQQDESMRETAERTLRETCGDSIQSRFLGNAPCGFYREKLSKTLQEKLCVNGNKVFFFRAEFNQGSVIVSDRITDYKWLTVEEMADYLEPDYYKKCKMFVSDLW</sequence>
<comment type="subcellular location">
    <subcellularLocation>
        <location evidence="1">Mitochondrion</location>
    </subcellularLocation>
</comment>
<dbReference type="FunFam" id="3.90.79.10:FF:000018">
    <property type="entry name" value="39S ribosomal protein L46, mitochondrial"/>
    <property type="match status" value="1"/>
</dbReference>
<organism evidence="11 12">
    <name type="scientific">Mizuhopecten yessoensis</name>
    <name type="common">Japanese scallop</name>
    <name type="synonym">Patinopecten yessoensis</name>
    <dbReference type="NCBI Taxonomy" id="6573"/>
    <lineage>
        <taxon>Eukaryota</taxon>
        <taxon>Metazoa</taxon>
        <taxon>Spiralia</taxon>
        <taxon>Lophotrochozoa</taxon>
        <taxon>Mollusca</taxon>
        <taxon>Bivalvia</taxon>
        <taxon>Autobranchia</taxon>
        <taxon>Pteriomorphia</taxon>
        <taxon>Pectinida</taxon>
        <taxon>Pectinoidea</taxon>
        <taxon>Pectinidae</taxon>
        <taxon>Mizuhopecten</taxon>
    </lineage>
</organism>
<dbReference type="CDD" id="cd04661">
    <property type="entry name" value="NUDIX_MRP_L46"/>
    <property type="match status" value="1"/>
</dbReference>
<dbReference type="Proteomes" id="UP000242188">
    <property type="component" value="Unassembled WGS sequence"/>
</dbReference>
<dbReference type="GO" id="GO:0005762">
    <property type="term" value="C:mitochondrial large ribosomal subunit"/>
    <property type="evidence" value="ECO:0007669"/>
    <property type="project" value="TreeGrafter"/>
</dbReference>
<dbReference type="Pfam" id="PF11788">
    <property type="entry name" value="MRP-L46"/>
    <property type="match status" value="1"/>
</dbReference>
<dbReference type="InterPro" id="IPR040008">
    <property type="entry name" value="Ribosomal_mL46"/>
</dbReference>
<evidence type="ECO:0000256" key="2">
    <source>
        <dbReference type="ARBA" id="ARBA00009070"/>
    </source>
</evidence>
<dbReference type="OrthoDB" id="194611at2759"/>
<evidence type="ECO:0000256" key="6">
    <source>
        <dbReference type="ARBA" id="ARBA00023274"/>
    </source>
</evidence>
<evidence type="ECO:0000256" key="1">
    <source>
        <dbReference type="ARBA" id="ARBA00004173"/>
    </source>
</evidence>
<reference evidence="11 12" key="1">
    <citation type="journal article" date="2017" name="Nat. Ecol. Evol.">
        <title>Scallop genome provides insights into evolution of bilaterian karyotype and development.</title>
        <authorList>
            <person name="Wang S."/>
            <person name="Zhang J."/>
            <person name="Jiao W."/>
            <person name="Li J."/>
            <person name="Xun X."/>
            <person name="Sun Y."/>
            <person name="Guo X."/>
            <person name="Huan P."/>
            <person name="Dong B."/>
            <person name="Zhang L."/>
            <person name="Hu X."/>
            <person name="Sun X."/>
            <person name="Wang J."/>
            <person name="Zhao C."/>
            <person name="Wang Y."/>
            <person name="Wang D."/>
            <person name="Huang X."/>
            <person name="Wang R."/>
            <person name="Lv J."/>
            <person name="Li Y."/>
            <person name="Zhang Z."/>
            <person name="Liu B."/>
            <person name="Lu W."/>
            <person name="Hui Y."/>
            <person name="Liang J."/>
            <person name="Zhou Z."/>
            <person name="Hou R."/>
            <person name="Li X."/>
            <person name="Liu Y."/>
            <person name="Li H."/>
            <person name="Ning X."/>
            <person name="Lin Y."/>
            <person name="Zhao L."/>
            <person name="Xing Q."/>
            <person name="Dou J."/>
            <person name="Li Y."/>
            <person name="Mao J."/>
            <person name="Guo H."/>
            <person name="Dou H."/>
            <person name="Li T."/>
            <person name="Mu C."/>
            <person name="Jiang W."/>
            <person name="Fu Q."/>
            <person name="Fu X."/>
            <person name="Miao Y."/>
            <person name="Liu J."/>
            <person name="Yu Q."/>
            <person name="Li R."/>
            <person name="Liao H."/>
            <person name="Li X."/>
            <person name="Kong Y."/>
            <person name="Jiang Z."/>
            <person name="Chourrout D."/>
            <person name="Li R."/>
            <person name="Bao Z."/>
        </authorList>
    </citation>
    <scope>NUCLEOTIDE SEQUENCE [LARGE SCALE GENOMIC DNA]</scope>
    <source>
        <strain evidence="11 12">PY_sf001</strain>
    </source>
</reference>
<dbReference type="InterPro" id="IPR000086">
    <property type="entry name" value="NUDIX_hydrolase_dom"/>
</dbReference>
<evidence type="ECO:0000256" key="4">
    <source>
        <dbReference type="ARBA" id="ARBA00022980"/>
    </source>
</evidence>
<evidence type="ECO:0000259" key="9">
    <source>
        <dbReference type="Pfam" id="PF00293"/>
    </source>
</evidence>
<dbReference type="Gene3D" id="3.90.79.10">
    <property type="entry name" value="Nucleoside Triphosphate Pyrophosphohydrolase"/>
    <property type="match status" value="1"/>
</dbReference>